<dbReference type="InterPro" id="IPR003961">
    <property type="entry name" value="FN3_dom"/>
</dbReference>
<evidence type="ECO:0000259" key="1">
    <source>
        <dbReference type="PROSITE" id="PS50853"/>
    </source>
</evidence>
<dbReference type="Gene3D" id="2.60.40.10">
    <property type="entry name" value="Immunoglobulins"/>
    <property type="match status" value="3"/>
</dbReference>
<dbReference type="SUPFAM" id="SSF49265">
    <property type="entry name" value="Fibronectin type III"/>
    <property type="match status" value="3"/>
</dbReference>
<dbReference type="AlphaFoldDB" id="A0A673N0Z3"/>
<dbReference type="InterPro" id="IPR013783">
    <property type="entry name" value="Ig-like_fold"/>
</dbReference>
<protein>
    <submittedName>
        <fullName evidence="2">Fibronectin type III domain containing 7, related sequence 4</fullName>
    </submittedName>
</protein>
<dbReference type="SMART" id="SM00060">
    <property type="entry name" value="FN3"/>
    <property type="match status" value="4"/>
</dbReference>
<dbReference type="Ensembl" id="ENSSRHT00000099043.1">
    <property type="protein sequence ID" value="ENSSRHP00000096427.1"/>
    <property type="gene ID" value="ENSSRHG00000047369.1"/>
</dbReference>
<dbReference type="PANTHER" id="PTHR47135">
    <property type="entry name" value="FIBRONECTIN TYPE III DOMAIN-CONTAINING PROTEIN 7"/>
    <property type="match status" value="1"/>
</dbReference>
<proteinExistence type="predicted"/>
<feature type="domain" description="Fibronectin type-III" evidence="1">
    <location>
        <begin position="417"/>
        <end position="504"/>
    </location>
</feature>
<reference evidence="2" key="1">
    <citation type="submission" date="2025-08" db="UniProtKB">
        <authorList>
            <consortium name="Ensembl"/>
        </authorList>
    </citation>
    <scope>IDENTIFICATION</scope>
</reference>
<dbReference type="CDD" id="cd00063">
    <property type="entry name" value="FN3"/>
    <property type="match status" value="2"/>
</dbReference>
<accession>A0A673N0Z3</accession>
<dbReference type="PANTHER" id="PTHR47135:SF4">
    <property type="match status" value="1"/>
</dbReference>
<organism evidence="2 3">
    <name type="scientific">Sinocyclocheilus rhinocerous</name>
    <dbReference type="NCBI Taxonomy" id="307959"/>
    <lineage>
        <taxon>Eukaryota</taxon>
        <taxon>Metazoa</taxon>
        <taxon>Chordata</taxon>
        <taxon>Craniata</taxon>
        <taxon>Vertebrata</taxon>
        <taxon>Euteleostomi</taxon>
        <taxon>Actinopterygii</taxon>
        <taxon>Neopterygii</taxon>
        <taxon>Teleostei</taxon>
        <taxon>Ostariophysi</taxon>
        <taxon>Cypriniformes</taxon>
        <taxon>Cyprinidae</taxon>
        <taxon>Cyprininae</taxon>
        <taxon>Sinocyclocheilus</taxon>
    </lineage>
</organism>
<dbReference type="InterPro" id="IPR036116">
    <property type="entry name" value="FN3_sf"/>
</dbReference>
<keyword evidence="3" id="KW-1185">Reference proteome</keyword>
<feature type="domain" description="Fibronectin type-III" evidence="1">
    <location>
        <begin position="330"/>
        <end position="416"/>
    </location>
</feature>
<evidence type="ECO:0000313" key="3">
    <source>
        <dbReference type="Proteomes" id="UP000472270"/>
    </source>
</evidence>
<dbReference type="PROSITE" id="PS50853">
    <property type="entry name" value="FN3"/>
    <property type="match status" value="2"/>
</dbReference>
<evidence type="ECO:0000313" key="2">
    <source>
        <dbReference type="Ensembl" id="ENSSRHP00000096427.1"/>
    </source>
</evidence>
<dbReference type="Pfam" id="PF00041">
    <property type="entry name" value="fn3"/>
    <property type="match status" value="1"/>
</dbReference>
<reference evidence="2" key="2">
    <citation type="submission" date="2025-09" db="UniProtKB">
        <authorList>
            <consortium name="Ensembl"/>
        </authorList>
    </citation>
    <scope>IDENTIFICATION</scope>
</reference>
<name>A0A673N0Z3_9TELE</name>
<dbReference type="Proteomes" id="UP000472270">
    <property type="component" value="Unassembled WGS sequence"/>
</dbReference>
<sequence length="534" mass="56433">MGPAAPGRTCTAVKSITLRSLPMTAAARVHAATAPPYIWVRPDTLMINIPSVWVGTLSWASSAGAETYEVTAVSGDGNPLAFSTNITSGFLSELLCGQQYQITVRAINRQCRSVLSSPAYLSQMLFLFSSPLLNCDTNSAVVSWELSDNIKRHTVQATGSDGHRIDCSSFDHSCTLSGMHCGQSYNITVTALDGVCDNSNMHLFLQSGESADSLVHLMTEKCMIINTNGSCSCSLSAPCAPSNVQTSLHCDISNGGVVSVSWVQANGVESYTAVAESNNGHSYSCNTTAASCDLQELQCGQIYNVSVYSLAHGCGRVKSTTSQVQTAPCQPSSVQADVDCQSKDVFVSWDPSYVAQSYLLTVVGRNGDLKTCNTSDNNCTLTDLRCSNTYYVSVLASNENCTSLPSANITFQTVPCEPANLTANIQCGNSSSASLSWVGSTGAVVYTGLAQSETGTTVYCETTHTSCTLEGLVCGTVYNFTVQATDGFCNSSLSEPQTKGAGTTINLVQFIGMFSALVCLPKEPSPLLYGCQLV</sequence>